<evidence type="ECO:0000259" key="3">
    <source>
        <dbReference type="Pfam" id="PF03399"/>
    </source>
</evidence>
<dbReference type="HOGENOM" id="CLU_239991_0_0_1"/>
<accession>M4C2H3</accession>
<dbReference type="PANTHER" id="PTHR12436:SF3">
    <property type="entry name" value="GERMINAL-CENTER ASSOCIATED NUCLEAR PROTEIN"/>
    <property type="match status" value="1"/>
</dbReference>
<dbReference type="GO" id="GO:0006406">
    <property type="term" value="P:mRNA export from nucleus"/>
    <property type="evidence" value="ECO:0007669"/>
    <property type="project" value="TreeGrafter"/>
</dbReference>
<feature type="compositionally biased region" description="Polar residues" evidence="2">
    <location>
        <begin position="220"/>
        <end position="237"/>
    </location>
</feature>
<feature type="compositionally biased region" description="Polar residues" evidence="2">
    <location>
        <begin position="18"/>
        <end position="29"/>
    </location>
</feature>
<feature type="coiled-coil region" evidence="1">
    <location>
        <begin position="1651"/>
        <end position="1678"/>
    </location>
</feature>
<dbReference type="OMA" id="GTERDMI"/>
<feature type="region of interest" description="Disordered" evidence="2">
    <location>
        <begin position="183"/>
        <end position="209"/>
    </location>
</feature>
<feature type="region of interest" description="Disordered" evidence="2">
    <location>
        <begin position="243"/>
        <end position="272"/>
    </location>
</feature>
<feature type="domain" description="SAC3/GANP/THP3 conserved" evidence="3">
    <location>
        <begin position="477"/>
        <end position="781"/>
    </location>
</feature>
<dbReference type="GO" id="GO:0070390">
    <property type="term" value="C:transcription export complex 2"/>
    <property type="evidence" value="ECO:0007669"/>
    <property type="project" value="TreeGrafter"/>
</dbReference>
<evidence type="ECO:0000256" key="2">
    <source>
        <dbReference type="SAM" id="MobiDB-lite"/>
    </source>
</evidence>
<feature type="compositionally biased region" description="Polar residues" evidence="2">
    <location>
        <begin position="243"/>
        <end position="255"/>
    </location>
</feature>
<dbReference type="Pfam" id="PF03399">
    <property type="entry name" value="SAC3_GANP"/>
    <property type="match status" value="1"/>
</dbReference>
<dbReference type="InterPro" id="IPR005062">
    <property type="entry name" value="SAC3/GANP/THP3_conserved"/>
</dbReference>
<feature type="coiled-coil region" evidence="1">
    <location>
        <begin position="911"/>
        <end position="1100"/>
    </location>
</feature>
<dbReference type="VEuPathDB" id="FungiDB:HpaG813288"/>
<organism evidence="4 5">
    <name type="scientific">Hyaloperonospora arabidopsidis (strain Emoy2)</name>
    <name type="common">Downy mildew agent</name>
    <name type="synonym">Peronospora arabidopsidis</name>
    <dbReference type="NCBI Taxonomy" id="559515"/>
    <lineage>
        <taxon>Eukaryota</taxon>
        <taxon>Sar</taxon>
        <taxon>Stramenopiles</taxon>
        <taxon>Oomycota</taxon>
        <taxon>Peronosporomycetes</taxon>
        <taxon>Peronosporales</taxon>
        <taxon>Peronosporaceae</taxon>
        <taxon>Hyaloperonospora</taxon>
    </lineage>
</organism>
<keyword evidence="5" id="KW-1185">Reference proteome</keyword>
<feature type="compositionally biased region" description="Low complexity" evidence="2">
    <location>
        <begin position="145"/>
        <end position="159"/>
    </location>
</feature>
<feature type="region of interest" description="Disordered" evidence="2">
    <location>
        <begin position="358"/>
        <end position="377"/>
    </location>
</feature>
<keyword evidence="1" id="KW-0175">Coiled coil</keyword>
<feature type="region of interest" description="Disordered" evidence="2">
    <location>
        <begin position="1"/>
        <end position="120"/>
    </location>
</feature>
<feature type="compositionally biased region" description="Basic and acidic residues" evidence="2">
    <location>
        <begin position="415"/>
        <end position="424"/>
    </location>
</feature>
<feature type="region of interest" description="Disordered" evidence="2">
    <location>
        <begin position="218"/>
        <end position="237"/>
    </location>
</feature>
<reference evidence="4" key="2">
    <citation type="submission" date="2015-06" db="UniProtKB">
        <authorList>
            <consortium name="EnsemblProtists"/>
        </authorList>
    </citation>
    <scope>IDENTIFICATION</scope>
    <source>
        <strain evidence="4">Emoy2</strain>
    </source>
</reference>
<name>M4C2H3_HYAAE</name>
<dbReference type="PANTHER" id="PTHR12436">
    <property type="entry name" value="80 KDA MCM3-ASSOCIATED PROTEIN"/>
    <property type="match status" value="1"/>
</dbReference>
<dbReference type="InParanoid" id="M4C2H3"/>
<dbReference type="EnsemblProtists" id="HpaT813288">
    <property type="protein sequence ID" value="HpaP813288"/>
    <property type="gene ID" value="HpaG813288"/>
</dbReference>
<evidence type="ECO:0000313" key="4">
    <source>
        <dbReference type="EnsemblProtists" id="HpaP813288"/>
    </source>
</evidence>
<dbReference type="STRING" id="559515.M4C2H3"/>
<dbReference type="EMBL" id="JH598128">
    <property type="status" value="NOT_ANNOTATED_CDS"/>
    <property type="molecule type" value="Genomic_DNA"/>
</dbReference>
<feature type="compositionally biased region" description="Polar residues" evidence="2">
    <location>
        <begin position="108"/>
        <end position="120"/>
    </location>
</feature>
<feature type="region of interest" description="Disordered" evidence="2">
    <location>
        <begin position="415"/>
        <end position="460"/>
    </location>
</feature>
<sequence>MFSSGSGDSTGFDSFGTQNTNLFGSNQGIDRSAAFTFPGPTAVNPFQSNDNVRDVQTKFGQSSGFGNQPPLPSSSLAGARKPEGDFDGFSQGGLARTSSMVSSGFGRTATSGNPFGQMNQITMQNNNRASLTFGSTSFGHNGNLSSTSTSTRSSFGSASEAGGNLLEPNHERGVNEQRVGDFDNRAPVFGANSTPFRGKNGETGGGQTVFGTHLPKRGQSAFSQESNGFGSANTAASTPFMSQSTAFGSQSSGTKVQKKRVTPNAATPHPRATTSFAAAATSGEFSSTPYIQTTFGAAASINAPTTSQFVRKPFSNENVAATSTFGGFRENRLPALNDNQEALVGRFTSANKTDMVEKRMSGTNKASLGPSKRAKGYGTRAEADTNHFGEHQSTASYIQENIYIDDIVDEPKLIKSSRTKENVGKHRKARPKKRAPKRNEEEASFISVSPSKAGGRDESNKAQLSAAANLDGLCTDMCSQVERELHIRVDELSVFEKCYPGQYGTERDTIIKRFQRSSADHKLDIPDEIRPPGVLRRTQLYIEQAIMDLDRRGLDPRFQPPRAPEPIELYNFCWDRFRMIRKDFILQNYRGAGGRVHPIVLDIHERIARYHVLSEHELIETPSFVAQQNMEQLGQTLKSLNELYDESHKVGDAAYFSPFEAEFRAYFILCTLDNGRGMDVLKYVKDLPHLIVESRHIKFAMRVFVARQTGDYYQFFSLLREATYLQSCLLSRYIPNVRSSALLRMNRSYRSQTYPLEDLANLLCFDDIEHAYSVCHQHQIGILGRPDIDDDSEILLKFGGNFETDTQLRRNDRPLKIRGSKIFVAMKQGNFLRRDVCRGVTEYPRDQYPALSKLIQETEQEEQARLYPDRPLYEDEYSYFVDYTDGDTTTPTSAQAETVDDFSSEQHQLEIDQKRHDLKSIAQKKLELEQERRTMLERMRSFEQAKEEQTRRERYMKAAAEEAAQREEQMKRDALAQATAENEAAEARRRQGELEARLREQKQRELEEQRKMAEMAQEAERQRLAALQQAEVMRAKAAEEERYQQEERQKEIWRKAAEEFERRRQQELAEERARQAREAALEAQRRAQLAEERAERKRARRAEKQRFTVLKLRLHLWKKYVQVSRNGPGPISIDATKLRLDRPHQKAKDSIQWLFNGADRASAPPMKKKRLPREIANVSPSDSDILSLWCSEDIQELVSGPLCRQNPGIQSIAWKLVIADLMDGAVSSFGLWCAVKAGAQNVSVPEHDCHRTFQWVTGKEQGVAVCSRYLDSTFSERNTHKAQQEKLAATSAILLPVDMSTLHLASNCSSWEQQVGDLLASLNRGCQVTLLAVGFASAEVKSFRQLLVRRLESCVERLRSRFALQVVHARVEVIDAGDSLPHKFRQVLKTIAVLSSPMHHLKSVGLKELLESSMGAMMNQFESSIGLQSNICEAFRRVHENISTSGVMDLTYAPPELRSAVVDPSRDWNSQERRHEMKTVLTALEVTRIAVVDSPLTRDEACDVYFKRVASFIDRLFASHAAASAVSTYELKKSVFGTLLSVHELLTRDGKTDQVTPRDADVLLPWREVFKEIYATFFETLDGITIYYPADWRKFGATVSSAPSSAWTEFTSPSGSFKKAKRVVVNKPVSVQSIRKSFGRLKALDGAAAPKYRVMDEMERLRAEIKNERAATSQFQRMLRQALIRWDT</sequence>
<proteinExistence type="predicted"/>
<protein>
    <recommendedName>
        <fullName evidence="3">SAC3/GANP/THP3 conserved domain-containing protein</fullName>
    </recommendedName>
</protein>
<evidence type="ECO:0000313" key="5">
    <source>
        <dbReference type="Proteomes" id="UP000011713"/>
    </source>
</evidence>
<evidence type="ECO:0000256" key="1">
    <source>
        <dbReference type="SAM" id="Coils"/>
    </source>
</evidence>
<feature type="compositionally biased region" description="Basic residues" evidence="2">
    <location>
        <begin position="425"/>
        <end position="436"/>
    </location>
</feature>
<dbReference type="eggNOG" id="KOG1860">
    <property type="taxonomic scope" value="Eukaryota"/>
</dbReference>
<dbReference type="Gene3D" id="1.25.40.990">
    <property type="match status" value="1"/>
</dbReference>
<reference evidence="5" key="1">
    <citation type="journal article" date="2010" name="Science">
        <title>Signatures of adaptation to obligate biotrophy in the Hyaloperonospora arabidopsidis genome.</title>
        <authorList>
            <person name="Baxter L."/>
            <person name="Tripathy S."/>
            <person name="Ishaque N."/>
            <person name="Boot N."/>
            <person name="Cabral A."/>
            <person name="Kemen E."/>
            <person name="Thines M."/>
            <person name="Ah-Fong A."/>
            <person name="Anderson R."/>
            <person name="Badejoko W."/>
            <person name="Bittner-Eddy P."/>
            <person name="Boore J.L."/>
            <person name="Chibucos M.C."/>
            <person name="Coates M."/>
            <person name="Dehal P."/>
            <person name="Delehaunty K."/>
            <person name="Dong S."/>
            <person name="Downton P."/>
            <person name="Dumas B."/>
            <person name="Fabro G."/>
            <person name="Fronick C."/>
            <person name="Fuerstenberg S.I."/>
            <person name="Fulton L."/>
            <person name="Gaulin E."/>
            <person name="Govers F."/>
            <person name="Hughes L."/>
            <person name="Humphray S."/>
            <person name="Jiang R.H."/>
            <person name="Judelson H."/>
            <person name="Kamoun S."/>
            <person name="Kyung K."/>
            <person name="Meijer H."/>
            <person name="Minx P."/>
            <person name="Morris P."/>
            <person name="Nelson J."/>
            <person name="Phuntumart V."/>
            <person name="Qutob D."/>
            <person name="Rehmany A."/>
            <person name="Rougon-Cardoso A."/>
            <person name="Ryden P."/>
            <person name="Torto-Alalibo T."/>
            <person name="Studholme D."/>
            <person name="Wang Y."/>
            <person name="Win J."/>
            <person name="Wood J."/>
            <person name="Clifton S.W."/>
            <person name="Rogers J."/>
            <person name="Van den Ackerveken G."/>
            <person name="Jones J.D."/>
            <person name="McDowell J.M."/>
            <person name="Beynon J."/>
            <person name="Tyler B.M."/>
        </authorList>
    </citation>
    <scope>NUCLEOTIDE SEQUENCE [LARGE SCALE GENOMIC DNA]</scope>
    <source>
        <strain evidence="5">Emoy2</strain>
    </source>
</reference>
<feature type="compositionally biased region" description="Low complexity" evidence="2">
    <location>
        <begin position="1"/>
        <end position="17"/>
    </location>
</feature>
<dbReference type="GO" id="GO:0005737">
    <property type="term" value="C:cytoplasm"/>
    <property type="evidence" value="ECO:0007669"/>
    <property type="project" value="TreeGrafter"/>
</dbReference>
<feature type="region of interest" description="Disordered" evidence="2">
    <location>
        <begin position="142"/>
        <end position="170"/>
    </location>
</feature>
<dbReference type="InterPro" id="IPR045107">
    <property type="entry name" value="SAC3/GANP/THP3"/>
</dbReference>
<dbReference type="Proteomes" id="UP000011713">
    <property type="component" value="Unassembled WGS sequence"/>
</dbReference>